<keyword evidence="3" id="KW-1185">Reference proteome</keyword>
<gene>
    <name evidence="2" type="ORF">C8N44_12040</name>
</gene>
<dbReference type="Pfam" id="PF20078">
    <property type="entry name" value="DUF6473"/>
    <property type="match status" value="1"/>
</dbReference>
<sequence>MQHVPTGKDCLDYSPCGYEGSRLQFRGPCRDLQRDHVICIGSTETYGRFISAPWPDLLDRELGLDCVNLGVVNAGIDSFLHDPGLSQILAGAKAVVIQAMGAHNLSNRYYSVHPRRNDRFLSASPTLALLYPEVDFTEFHFTRHMLSRLHAICEKRSAAVFRELKSAWIARMTALCALIPGPVLLLWISDRLPPERAEEIGDCEPLLVTREMLEALRPHLAGQVEIAAPRGVFSGTDQPLPGFSAPAAAVLPGPAAHERAAAELLPLLRDLLPADLRHD</sequence>
<organism evidence="2 3">
    <name type="scientific">Allosediminivita pacifica</name>
    <dbReference type="NCBI Taxonomy" id="1267769"/>
    <lineage>
        <taxon>Bacteria</taxon>
        <taxon>Pseudomonadati</taxon>
        <taxon>Pseudomonadota</taxon>
        <taxon>Alphaproteobacteria</taxon>
        <taxon>Rhodobacterales</taxon>
        <taxon>Paracoccaceae</taxon>
        <taxon>Allosediminivita</taxon>
    </lineage>
</organism>
<proteinExistence type="predicted"/>
<dbReference type="Proteomes" id="UP000244069">
    <property type="component" value="Unassembled WGS sequence"/>
</dbReference>
<evidence type="ECO:0000313" key="3">
    <source>
        <dbReference type="Proteomes" id="UP000244069"/>
    </source>
</evidence>
<accession>A0A2T6APL0</accession>
<dbReference type="InterPro" id="IPR045524">
    <property type="entry name" value="DUF6473"/>
</dbReference>
<evidence type="ECO:0000313" key="2">
    <source>
        <dbReference type="EMBL" id="PTX45686.1"/>
    </source>
</evidence>
<reference evidence="2 3" key="1">
    <citation type="submission" date="2018-04" db="EMBL/GenBank/DDBJ databases">
        <title>Genomic Encyclopedia of Archaeal and Bacterial Type Strains, Phase II (KMG-II): from individual species to whole genera.</title>
        <authorList>
            <person name="Goeker M."/>
        </authorList>
    </citation>
    <scope>NUCLEOTIDE SEQUENCE [LARGE SCALE GENOMIC DNA]</scope>
    <source>
        <strain evidence="2 3">DSM 29329</strain>
    </source>
</reference>
<comment type="caution">
    <text evidence="2">The sequence shown here is derived from an EMBL/GenBank/DDBJ whole genome shotgun (WGS) entry which is preliminary data.</text>
</comment>
<dbReference type="RefSeq" id="WP_107977638.1">
    <property type="nucleotide sequence ID" value="NZ_BMEZ01000008.1"/>
</dbReference>
<feature type="domain" description="DUF6473" evidence="1">
    <location>
        <begin position="1"/>
        <end position="271"/>
    </location>
</feature>
<dbReference type="AlphaFoldDB" id="A0A2T6APL0"/>
<name>A0A2T6APL0_9RHOB</name>
<dbReference type="OrthoDB" id="7838347at2"/>
<evidence type="ECO:0000259" key="1">
    <source>
        <dbReference type="Pfam" id="PF20078"/>
    </source>
</evidence>
<protein>
    <recommendedName>
        <fullName evidence="1">DUF6473 domain-containing protein</fullName>
    </recommendedName>
</protein>
<dbReference type="EMBL" id="QBKN01000020">
    <property type="protein sequence ID" value="PTX45686.1"/>
    <property type="molecule type" value="Genomic_DNA"/>
</dbReference>